<keyword evidence="2" id="KW-1185">Reference proteome</keyword>
<protein>
    <submittedName>
        <fullName evidence="1">Uncharacterized protein</fullName>
    </submittedName>
</protein>
<dbReference type="OrthoDB" id="5413827at2759"/>
<dbReference type="PANTHER" id="PTHR38790:SF4">
    <property type="entry name" value="2EXR DOMAIN-CONTAINING PROTEIN"/>
    <property type="match status" value="1"/>
</dbReference>
<dbReference type="AlphaFoldDB" id="A0A9W4U7Z0"/>
<reference evidence="1" key="1">
    <citation type="submission" date="2023-01" db="EMBL/GenBank/DDBJ databases">
        <authorList>
            <person name="Van Ghelder C."/>
            <person name="Rancurel C."/>
        </authorList>
    </citation>
    <scope>NUCLEOTIDE SEQUENCE</scope>
    <source>
        <strain evidence="1">CNCM I-4278</strain>
    </source>
</reference>
<organism evidence="1 2">
    <name type="scientific">Periconia digitata</name>
    <dbReference type="NCBI Taxonomy" id="1303443"/>
    <lineage>
        <taxon>Eukaryota</taxon>
        <taxon>Fungi</taxon>
        <taxon>Dikarya</taxon>
        <taxon>Ascomycota</taxon>
        <taxon>Pezizomycotina</taxon>
        <taxon>Dothideomycetes</taxon>
        <taxon>Pleosporomycetidae</taxon>
        <taxon>Pleosporales</taxon>
        <taxon>Massarineae</taxon>
        <taxon>Periconiaceae</taxon>
        <taxon>Periconia</taxon>
    </lineage>
</organism>
<dbReference type="PANTHER" id="PTHR38790">
    <property type="entry name" value="2EXR DOMAIN-CONTAINING PROTEIN-RELATED"/>
    <property type="match status" value="1"/>
</dbReference>
<proteinExistence type="predicted"/>
<sequence length="256" mass="28976">MDSKTIPVFLQIPGEIRNRIYTFVLQRASIKIRPPIGDESNLRAVSPRKDTTDVSANVQSNYLSILLTNRQIHTEAHRLPFSLNVLDIASSPIPALTSLFSLEQRRAVVSLSLEVSLKSTKVDVYPDTATRYERSCPSAEISSAHDLHPNTIPFAVYEAARQCSAAFPNVRTLFVKRVVVVDEMHTDLRIRTALAPGIDICSVAGWEEDVKRCQERVVTWMDEKLFKDERFEIVWVEPSVEKADLMNFDFDAFLVP</sequence>
<dbReference type="Proteomes" id="UP001152607">
    <property type="component" value="Unassembled WGS sequence"/>
</dbReference>
<evidence type="ECO:0000313" key="1">
    <source>
        <dbReference type="EMBL" id="CAI6287541.1"/>
    </source>
</evidence>
<name>A0A9W4U7Z0_9PLEO</name>
<gene>
    <name evidence="1" type="ORF">PDIGIT_LOCUS2358</name>
</gene>
<dbReference type="EMBL" id="CAOQHR010000001">
    <property type="protein sequence ID" value="CAI6287541.1"/>
    <property type="molecule type" value="Genomic_DNA"/>
</dbReference>
<accession>A0A9W4U7Z0</accession>
<comment type="caution">
    <text evidence="1">The sequence shown here is derived from an EMBL/GenBank/DDBJ whole genome shotgun (WGS) entry which is preliminary data.</text>
</comment>
<evidence type="ECO:0000313" key="2">
    <source>
        <dbReference type="Proteomes" id="UP001152607"/>
    </source>
</evidence>